<keyword evidence="2" id="KW-1185">Reference proteome</keyword>
<sequence>MTLLNGPVDALSSVTCLELDAVSLTAAQLHLIVSLPRLRSLHLEVVHCDVPETPPPVGFHLDELWLFGPSDGRLATSLLVPAPPLLQYLGFPHIRHFVYDACAEWLDAMTTSPRSRPHTILVEKWDDVHLSNGISFPCDAWRMSDGAGFISDQYGAHTNDDLSWADVREIFEDLLELVIPYRVLRMADYNLEFRNLTRLCVRIDDPISTSRAWPKFRAVRCPRLRTLELWDGGVSIAAAEIVEFVRDFFVFDAQHPPELIIRDVRLIPSSAPLTELRELVSAIQRPDGPARESFVVELKSQWHVAVRR</sequence>
<proteinExistence type="predicted"/>
<organism evidence="1 2">
    <name type="scientific">Auricularia subglabra (strain TFB-10046 / SS5)</name>
    <name type="common">White-rot fungus</name>
    <name type="synonym">Auricularia delicata (strain TFB10046)</name>
    <dbReference type="NCBI Taxonomy" id="717982"/>
    <lineage>
        <taxon>Eukaryota</taxon>
        <taxon>Fungi</taxon>
        <taxon>Dikarya</taxon>
        <taxon>Basidiomycota</taxon>
        <taxon>Agaricomycotina</taxon>
        <taxon>Agaricomycetes</taxon>
        <taxon>Auriculariales</taxon>
        <taxon>Auriculariaceae</taxon>
        <taxon>Auricularia</taxon>
    </lineage>
</organism>
<evidence type="ECO:0000313" key="2">
    <source>
        <dbReference type="Proteomes" id="UP000006514"/>
    </source>
</evidence>
<name>J0CYP9_AURST</name>
<dbReference type="KEGG" id="adl:AURDEDRAFT_174489"/>
<accession>J0CYP9</accession>
<evidence type="ECO:0000313" key="1">
    <source>
        <dbReference type="EMBL" id="EJD36438.1"/>
    </source>
</evidence>
<gene>
    <name evidence="1" type="ORF">AURDEDRAFT_174489</name>
</gene>
<dbReference type="EMBL" id="JH687861">
    <property type="protein sequence ID" value="EJD36438.1"/>
    <property type="molecule type" value="Genomic_DNA"/>
</dbReference>
<dbReference type="InParanoid" id="J0CYP9"/>
<reference evidence="2" key="1">
    <citation type="journal article" date="2012" name="Science">
        <title>The Paleozoic origin of enzymatic lignin decomposition reconstructed from 31 fungal genomes.</title>
        <authorList>
            <person name="Floudas D."/>
            <person name="Binder M."/>
            <person name="Riley R."/>
            <person name="Barry K."/>
            <person name="Blanchette R.A."/>
            <person name="Henrissat B."/>
            <person name="Martinez A.T."/>
            <person name="Otillar R."/>
            <person name="Spatafora J.W."/>
            <person name="Yadav J.S."/>
            <person name="Aerts A."/>
            <person name="Benoit I."/>
            <person name="Boyd A."/>
            <person name="Carlson A."/>
            <person name="Copeland A."/>
            <person name="Coutinho P.M."/>
            <person name="de Vries R.P."/>
            <person name="Ferreira P."/>
            <person name="Findley K."/>
            <person name="Foster B."/>
            <person name="Gaskell J."/>
            <person name="Glotzer D."/>
            <person name="Gorecki P."/>
            <person name="Heitman J."/>
            <person name="Hesse C."/>
            <person name="Hori C."/>
            <person name="Igarashi K."/>
            <person name="Jurgens J.A."/>
            <person name="Kallen N."/>
            <person name="Kersten P."/>
            <person name="Kohler A."/>
            <person name="Kuees U."/>
            <person name="Kumar T.K.A."/>
            <person name="Kuo A."/>
            <person name="LaButti K."/>
            <person name="Larrondo L.F."/>
            <person name="Lindquist E."/>
            <person name="Ling A."/>
            <person name="Lombard V."/>
            <person name="Lucas S."/>
            <person name="Lundell T."/>
            <person name="Martin R."/>
            <person name="McLaughlin D.J."/>
            <person name="Morgenstern I."/>
            <person name="Morin E."/>
            <person name="Murat C."/>
            <person name="Nagy L.G."/>
            <person name="Nolan M."/>
            <person name="Ohm R.A."/>
            <person name="Patyshakuliyeva A."/>
            <person name="Rokas A."/>
            <person name="Ruiz-Duenas F.J."/>
            <person name="Sabat G."/>
            <person name="Salamov A."/>
            <person name="Samejima M."/>
            <person name="Schmutz J."/>
            <person name="Slot J.C."/>
            <person name="St John F."/>
            <person name="Stenlid J."/>
            <person name="Sun H."/>
            <person name="Sun S."/>
            <person name="Syed K."/>
            <person name="Tsang A."/>
            <person name="Wiebenga A."/>
            <person name="Young D."/>
            <person name="Pisabarro A."/>
            <person name="Eastwood D.C."/>
            <person name="Martin F."/>
            <person name="Cullen D."/>
            <person name="Grigoriev I.V."/>
            <person name="Hibbett D.S."/>
        </authorList>
    </citation>
    <scope>NUCLEOTIDE SEQUENCE [LARGE SCALE GENOMIC DNA]</scope>
    <source>
        <strain evidence="2">TFB10046</strain>
    </source>
</reference>
<evidence type="ECO:0008006" key="3">
    <source>
        <dbReference type="Google" id="ProtNLM"/>
    </source>
</evidence>
<dbReference type="Proteomes" id="UP000006514">
    <property type="component" value="Unassembled WGS sequence"/>
</dbReference>
<protein>
    <recommendedName>
        <fullName evidence="3">F-box domain-containing protein</fullName>
    </recommendedName>
</protein>
<dbReference type="AlphaFoldDB" id="J0CYP9"/>